<gene>
    <name evidence="2" type="primary">LOC117532604</name>
</gene>
<dbReference type="Proteomes" id="UP000515161">
    <property type="component" value="Unplaced"/>
</dbReference>
<dbReference type="RefSeq" id="XP_034051852.1">
    <property type="nucleotide sequence ID" value="XM_034195961.1"/>
</dbReference>
<evidence type="ECO:0000313" key="2">
    <source>
        <dbReference type="RefSeq" id="XP_034051852.1"/>
    </source>
</evidence>
<dbReference type="AlphaFoldDB" id="A0A6P8SW82"/>
<proteinExistence type="predicted"/>
<accession>A0A6P8SW82</accession>
<dbReference type="KEGG" id="gacu:117532604"/>
<dbReference type="GeneID" id="117532604"/>
<dbReference type="InParanoid" id="A0A6P8SW82"/>
<dbReference type="OrthoDB" id="8962223at2759"/>
<name>A0A6P8SW82_GYMAC</name>
<protein>
    <submittedName>
        <fullName evidence="2">Uncharacterized protein LOC117532604</fullName>
    </submittedName>
</protein>
<reference evidence="2" key="1">
    <citation type="submission" date="2025-08" db="UniProtKB">
        <authorList>
            <consortium name="RefSeq"/>
        </authorList>
    </citation>
    <scope>IDENTIFICATION</scope>
</reference>
<sequence length="213" mass="22257">MGMNVVPVPLHSVVLNSGLVQGEVAMGVRPVMPIGGVDVILGNGLAGSRVWAEGPPPTMQSSSPTGIVKAEENAKCSPAVFVACPGTRAVSHAQEESEQGEEVSARDSVVIPDLLLSVSRSELVMEQKADVSLSPFFEAVLSTEDGNGVTRGCQLHGGVLVRKWWSSGKGFIGGPVHQIVVPVRFREEVLRKAHGQSGHLGVVTCCGISFGLV</sequence>
<organism evidence="1 2">
    <name type="scientific">Gymnodraco acuticeps</name>
    <name type="common">Antarctic dragonfish</name>
    <dbReference type="NCBI Taxonomy" id="8218"/>
    <lineage>
        <taxon>Eukaryota</taxon>
        <taxon>Metazoa</taxon>
        <taxon>Chordata</taxon>
        <taxon>Craniata</taxon>
        <taxon>Vertebrata</taxon>
        <taxon>Euteleostomi</taxon>
        <taxon>Actinopterygii</taxon>
        <taxon>Neopterygii</taxon>
        <taxon>Teleostei</taxon>
        <taxon>Neoteleostei</taxon>
        <taxon>Acanthomorphata</taxon>
        <taxon>Eupercaria</taxon>
        <taxon>Perciformes</taxon>
        <taxon>Notothenioidei</taxon>
        <taxon>Bathydraconidae</taxon>
        <taxon>Gymnodraco</taxon>
    </lineage>
</organism>
<evidence type="ECO:0000313" key="1">
    <source>
        <dbReference type="Proteomes" id="UP000515161"/>
    </source>
</evidence>
<keyword evidence="1" id="KW-1185">Reference proteome</keyword>